<sequence>ANQTDVNSKDDQIAETIEQINEAKLRRDFFLRFANDPKQFIDTWLASQAKDLEKLKADGMFNDLKIDEKAESYYN</sequence>
<evidence type="ECO:0000313" key="1">
    <source>
        <dbReference type="EMBL" id="CEK46970.1"/>
    </source>
</evidence>
<gene>
    <name evidence="1" type="primary">ORF256</name>
</gene>
<feature type="non-terminal residue" evidence="1">
    <location>
        <position position="75"/>
    </location>
</feature>
<proteinExistence type="predicted"/>
<reference evidence="1" key="1">
    <citation type="submission" date="2014-12" db="EMBL/GenBank/DDBJ databases">
        <title>Insight into the proteome of Arion vulgaris.</title>
        <authorList>
            <person name="Aradska J."/>
            <person name="Bulat T."/>
            <person name="Smidak R."/>
            <person name="Sarate P."/>
            <person name="Gangsoo J."/>
            <person name="Sialana F."/>
            <person name="Bilban M."/>
            <person name="Lubec G."/>
        </authorList>
    </citation>
    <scope>NUCLEOTIDE SEQUENCE</scope>
    <source>
        <tissue evidence="1">Skin</tissue>
    </source>
</reference>
<name>A0A0B6XUM2_9EUPU</name>
<organism evidence="1">
    <name type="scientific">Arion vulgaris</name>
    <dbReference type="NCBI Taxonomy" id="1028688"/>
    <lineage>
        <taxon>Eukaryota</taxon>
        <taxon>Metazoa</taxon>
        <taxon>Spiralia</taxon>
        <taxon>Lophotrochozoa</taxon>
        <taxon>Mollusca</taxon>
        <taxon>Gastropoda</taxon>
        <taxon>Heterobranchia</taxon>
        <taxon>Euthyneura</taxon>
        <taxon>Panpulmonata</taxon>
        <taxon>Eupulmonata</taxon>
        <taxon>Stylommatophora</taxon>
        <taxon>Helicina</taxon>
        <taxon>Arionoidea</taxon>
        <taxon>Arionidae</taxon>
        <taxon>Arion</taxon>
    </lineage>
</organism>
<feature type="non-terminal residue" evidence="1">
    <location>
        <position position="1"/>
    </location>
</feature>
<protein>
    <submittedName>
        <fullName evidence="1">Uncharacterized protein</fullName>
    </submittedName>
</protein>
<accession>A0A0B6XUM2</accession>
<dbReference type="AlphaFoldDB" id="A0A0B6XUM2"/>
<dbReference type="EMBL" id="HACG01000105">
    <property type="protein sequence ID" value="CEK46970.1"/>
    <property type="molecule type" value="Transcribed_RNA"/>
</dbReference>